<reference evidence="4 5" key="1">
    <citation type="journal article" date="2017" name="Curr. Biol.">
        <title>Genome architecture and evolution of a unichromosomal asexual nematode.</title>
        <authorList>
            <person name="Fradin H."/>
            <person name="Zegar C."/>
            <person name="Gutwein M."/>
            <person name="Lucas J."/>
            <person name="Kovtun M."/>
            <person name="Corcoran D."/>
            <person name="Baugh L.R."/>
            <person name="Kiontke K."/>
            <person name="Gunsalus K."/>
            <person name="Fitch D.H."/>
            <person name="Piano F."/>
        </authorList>
    </citation>
    <scope>NUCLEOTIDE SEQUENCE [LARGE SCALE GENOMIC DNA]</scope>
    <source>
        <strain evidence="4">PF1309</strain>
    </source>
</reference>
<organism evidence="4 5">
    <name type="scientific">Diploscapter pachys</name>
    <dbReference type="NCBI Taxonomy" id="2018661"/>
    <lineage>
        <taxon>Eukaryota</taxon>
        <taxon>Metazoa</taxon>
        <taxon>Ecdysozoa</taxon>
        <taxon>Nematoda</taxon>
        <taxon>Chromadorea</taxon>
        <taxon>Rhabditida</taxon>
        <taxon>Rhabditina</taxon>
        <taxon>Rhabditomorpha</taxon>
        <taxon>Rhabditoidea</taxon>
        <taxon>Rhabditidae</taxon>
        <taxon>Diploscapter</taxon>
    </lineage>
</organism>
<dbReference type="GO" id="GO:0004725">
    <property type="term" value="F:protein tyrosine phosphatase activity"/>
    <property type="evidence" value="ECO:0007669"/>
    <property type="project" value="InterPro"/>
</dbReference>
<dbReference type="PANTHER" id="PTHR46163">
    <property type="entry name" value="TYROSINE-PROTEIN PHOSPHATASE-RELATED"/>
    <property type="match status" value="1"/>
</dbReference>
<feature type="compositionally biased region" description="Polar residues" evidence="1">
    <location>
        <begin position="23"/>
        <end position="34"/>
    </location>
</feature>
<evidence type="ECO:0000256" key="1">
    <source>
        <dbReference type="SAM" id="MobiDB-lite"/>
    </source>
</evidence>
<dbReference type="SMART" id="SM00404">
    <property type="entry name" value="PTPc_motif"/>
    <property type="match status" value="1"/>
</dbReference>
<feature type="domain" description="Tyrosine specific protein phosphatases" evidence="3">
    <location>
        <begin position="306"/>
        <end position="377"/>
    </location>
</feature>
<dbReference type="InterPro" id="IPR029021">
    <property type="entry name" value="Prot-tyrosine_phosphatase-like"/>
</dbReference>
<dbReference type="AlphaFoldDB" id="A0A2A2J895"/>
<dbReference type="OrthoDB" id="8815311at2759"/>
<evidence type="ECO:0000313" key="4">
    <source>
        <dbReference type="EMBL" id="PAV57742.1"/>
    </source>
</evidence>
<dbReference type="InterPro" id="IPR016130">
    <property type="entry name" value="Tyr_Pase_AS"/>
</dbReference>
<sequence length="455" mass="50977">MESKESRTSGRSGEEGRMVAGSAQPTAADQSFSSAPAKGKPLPVVVRKRKPKKKDSGFSVDEQEKDAGTCLLDKSKVNRFIADTFAQGVKGLTDEFLSMKRSIISPLCLAEGGLQKALANATDPEQINEIQFFIDNFDEFFKANRAGKNQNRYRDVGCISNSRVILRPPWPEPYIHANFVPTAVSNKRMICTQGPTNDTVADFWFMCLQESVETIVMLCMYVENGMTKCADYIPPPKKAYTFSSGDKKITVKLEKHLPPPVANSSIVIQKNKYNVKLEGTDKPMSRSITHYYWMHWPDRGTPPVDTAVVRAIADIMKATHPIVLHCSAGVGRTGALAMIVDMIDTLNNDIEVRSAKDVLLRVRDHRFNSVQTYSQYLFVHSVFLTYLNMKKLLTEEEQAKAEAFYESYRAAEPAPRMTKTGQIIDIEERVYPNLAVSQSQDPYSAHHKLQKSDTS</sequence>
<feature type="region of interest" description="Disordered" evidence="1">
    <location>
        <begin position="1"/>
        <end position="61"/>
    </location>
</feature>
<protein>
    <recommendedName>
        <fullName evidence="6">Protein-tyrosine-phosphatase</fullName>
    </recommendedName>
</protein>
<dbReference type="PROSITE" id="PS50056">
    <property type="entry name" value="TYR_PHOSPHATASE_2"/>
    <property type="match status" value="1"/>
</dbReference>
<dbReference type="PRINTS" id="PR00700">
    <property type="entry name" value="PRTYPHPHTASE"/>
</dbReference>
<dbReference type="InterPro" id="IPR003595">
    <property type="entry name" value="Tyr_Pase_cat"/>
</dbReference>
<dbReference type="PANTHER" id="PTHR46163:SF5">
    <property type="entry name" value="TYROSINE-PROTEIN PHOSPHATASE"/>
    <property type="match status" value="1"/>
</dbReference>
<dbReference type="InterPro" id="IPR000387">
    <property type="entry name" value="Tyr_Pase_dom"/>
</dbReference>
<name>A0A2A2J895_9BILA</name>
<dbReference type="SUPFAM" id="SSF52799">
    <property type="entry name" value="(Phosphotyrosine protein) phosphatases II"/>
    <property type="match status" value="1"/>
</dbReference>
<dbReference type="PROSITE" id="PS50055">
    <property type="entry name" value="TYR_PHOSPHATASE_PTP"/>
    <property type="match status" value="1"/>
</dbReference>
<proteinExistence type="predicted"/>
<dbReference type="EMBL" id="LIAE01010627">
    <property type="protein sequence ID" value="PAV57742.1"/>
    <property type="molecule type" value="Genomic_DNA"/>
</dbReference>
<evidence type="ECO:0008006" key="6">
    <source>
        <dbReference type="Google" id="ProtNLM"/>
    </source>
</evidence>
<dbReference type="SMART" id="SM00194">
    <property type="entry name" value="PTPc"/>
    <property type="match status" value="1"/>
</dbReference>
<dbReference type="InterPro" id="IPR052782">
    <property type="entry name" value="Oocyte-zygote_transition_reg"/>
</dbReference>
<evidence type="ECO:0000313" key="5">
    <source>
        <dbReference type="Proteomes" id="UP000218231"/>
    </source>
</evidence>
<dbReference type="CDD" id="cd00047">
    <property type="entry name" value="PTPc"/>
    <property type="match status" value="1"/>
</dbReference>
<dbReference type="InterPro" id="IPR000242">
    <property type="entry name" value="PTP_cat"/>
</dbReference>
<feature type="compositionally biased region" description="Basic and acidic residues" evidence="1">
    <location>
        <begin position="1"/>
        <end position="17"/>
    </location>
</feature>
<comment type="caution">
    <text evidence="4">The sequence shown here is derived from an EMBL/GenBank/DDBJ whole genome shotgun (WGS) entry which is preliminary data.</text>
</comment>
<accession>A0A2A2J895</accession>
<gene>
    <name evidence="4" type="ORF">WR25_07382</name>
</gene>
<feature type="domain" description="Tyrosine-protein phosphatase" evidence="2">
    <location>
        <begin position="148"/>
        <end position="386"/>
    </location>
</feature>
<keyword evidence="5" id="KW-1185">Reference proteome</keyword>
<evidence type="ECO:0000259" key="2">
    <source>
        <dbReference type="PROSITE" id="PS50055"/>
    </source>
</evidence>
<dbReference type="Gene3D" id="3.90.190.10">
    <property type="entry name" value="Protein tyrosine phosphatase superfamily"/>
    <property type="match status" value="1"/>
</dbReference>
<evidence type="ECO:0000259" key="3">
    <source>
        <dbReference type="PROSITE" id="PS50056"/>
    </source>
</evidence>
<dbReference type="STRING" id="2018661.A0A2A2J895"/>
<dbReference type="Pfam" id="PF00102">
    <property type="entry name" value="Y_phosphatase"/>
    <property type="match status" value="1"/>
</dbReference>
<dbReference type="PROSITE" id="PS00383">
    <property type="entry name" value="TYR_PHOSPHATASE_1"/>
    <property type="match status" value="1"/>
</dbReference>
<dbReference type="Proteomes" id="UP000218231">
    <property type="component" value="Unassembled WGS sequence"/>
</dbReference>